<proteinExistence type="inferred from homology"/>
<dbReference type="InterPro" id="IPR036165">
    <property type="entry name" value="YefM-like_sf"/>
</dbReference>
<evidence type="ECO:0000313" key="2">
    <source>
        <dbReference type="EMBL" id="MBM6577073.1"/>
    </source>
</evidence>
<dbReference type="SUPFAM" id="SSF143120">
    <property type="entry name" value="YefM-like"/>
    <property type="match status" value="1"/>
</dbReference>
<dbReference type="NCBIfam" id="TIGR01552">
    <property type="entry name" value="phd_fam"/>
    <property type="match status" value="1"/>
</dbReference>
<comment type="similarity">
    <text evidence="1">Belongs to the phD/YefM antitoxin family.</text>
</comment>
<dbReference type="EMBL" id="JAFEMC010000003">
    <property type="protein sequence ID" value="MBM6577073.1"/>
    <property type="molecule type" value="Genomic_DNA"/>
</dbReference>
<gene>
    <name evidence="2" type="ORF">ILT43_11890</name>
</gene>
<keyword evidence="3" id="KW-1185">Reference proteome</keyword>
<comment type="caution">
    <text evidence="2">The sequence shown here is derived from an EMBL/GenBank/DDBJ whole genome shotgun (WGS) entry which is preliminary data.</text>
</comment>
<reference evidence="2 3" key="1">
    <citation type="submission" date="2020-12" db="EMBL/GenBank/DDBJ databases">
        <title>Sphingomonas sp.</title>
        <authorList>
            <person name="Kim M.K."/>
        </authorList>
    </citation>
    <scope>NUCLEOTIDE SEQUENCE [LARGE SCALE GENOMIC DNA]</scope>
    <source>
        <strain evidence="2 3">BT552</strain>
    </source>
</reference>
<organism evidence="2 3">
    <name type="scientific">Sphingomonas longa</name>
    <dbReference type="NCBI Taxonomy" id="2778730"/>
    <lineage>
        <taxon>Bacteria</taxon>
        <taxon>Pseudomonadati</taxon>
        <taxon>Pseudomonadota</taxon>
        <taxon>Alphaproteobacteria</taxon>
        <taxon>Sphingomonadales</taxon>
        <taxon>Sphingomonadaceae</taxon>
        <taxon>Sphingomonas</taxon>
    </lineage>
</organism>
<dbReference type="Proteomes" id="UP000763641">
    <property type="component" value="Unassembled WGS sequence"/>
</dbReference>
<evidence type="ECO:0000256" key="1">
    <source>
        <dbReference type="ARBA" id="ARBA00009981"/>
    </source>
</evidence>
<evidence type="ECO:0000313" key="3">
    <source>
        <dbReference type="Proteomes" id="UP000763641"/>
    </source>
</evidence>
<protein>
    <submittedName>
        <fullName evidence="2">Type II toxin-antitoxin system prevent-host-death family antitoxin</fullName>
    </submittedName>
</protein>
<sequence>MDAYTIRDAAEQFGDLIGRAEAGESIEIARDGHVVARLVPASEQGAAGKRFDLSAYFESIKDLPVDPIDSVAEMRRQARY</sequence>
<dbReference type="RefSeq" id="WP_204199172.1">
    <property type="nucleotide sequence ID" value="NZ_JAFEMC010000003.1"/>
</dbReference>
<accession>A0ABS2D804</accession>
<dbReference type="Gene3D" id="3.40.1620.10">
    <property type="entry name" value="YefM-like domain"/>
    <property type="match status" value="1"/>
</dbReference>
<name>A0ABS2D804_9SPHN</name>